<reference evidence="1 2" key="1">
    <citation type="submission" date="2014-04" db="EMBL/GenBank/DDBJ databases">
        <authorList>
            <consortium name="DOE Joint Genome Institute"/>
            <person name="Kuo A."/>
            <person name="Kohler A."/>
            <person name="Costa M.D."/>
            <person name="Nagy L.G."/>
            <person name="Floudas D."/>
            <person name="Copeland A."/>
            <person name="Barry K.W."/>
            <person name="Cichocki N."/>
            <person name="Veneault-Fourrey C."/>
            <person name="LaButti K."/>
            <person name="Lindquist E.A."/>
            <person name="Lipzen A."/>
            <person name="Lundell T."/>
            <person name="Morin E."/>
            <person name="Murat C."/>
            <person name="Sun H."/>
            <person name="Tunlid A."/>
            <person name="Henrissat B."/>
            <person name="Grigoriev I.V."/>
            <person name="Hibbett D.S."/>
            <person name="Martin F."/>
            <person name="Nordberg H.P."/>
            <person name="Cantor M.N."/>
            <person name="Hua S.X."/>
        </authorList>
    </citation>
    <scope>NUCLEOTIDE SEQUENCE [LARGE SCALE GENOMIC DNA]</scope>
    <source>
        <strain evidence="1 2">441</strain>
    </source>
</reference>
<dbReference type="AlphaFoldDB" id="A0A0C9ZAZ7"/>
<evidence type="ECO:0000313" key="1">
    <source>
        <dbReference type="EMBL" id="KIK26421.1"/>
    </source>
</evidence>
<dbReference type="Proteomes" id="UP000054018">
    <property type="component" value="Unassembled WGS sequence"/>
</dbReference>
<proteinExistence type="predicted"/>
<evidence type="ECO:0000313" key="2">
    <source>
        <dbReference type="Proteomes" id="UP000054018"/>
    </source>
</evidence>
<feature type="non-terminal residue" evidence="1">
    <location>
        <position position="1"/>
    </location>
</feature>
<dbReference type="OrthoDB" id="2684964at2759"/>
<gene>
    <name evidence="1" type="ORF">PISMIDRAFT_95070</name>
</gene>
<dbReference type="STRING" id="765257.A0A0C9ZAZ7"/>
<reference evidence="2" key="2">
    <citation type="submission" date="2015-01" db="EMBL/GenBank/DDBJ databases">
        <title>Evolutionary Origins and Diversification of the Mycorrhizal Mutualists.</title>
        <authorList>
            <consortium name="DOE Joint Genome Institute"/>
            <consortium name="Mycorrhizal Genomics Consortium"/>
            <person name="Kohler A."/>
            <person name="Kuo A."/>
            <person name="Nagy L.G."/>
            <person name="Floudas D."/>
            <person name="Copeland A."/>
            <person name="Barry K.W."/>
            <person name="Cichocki N."/>
            <person name="Veneault-Fourrey C."/>
            <person name="LaButti K."/>
            <person name="Lindquist E.A."/>
            <person name="Lipzen A."/>
            <person name="Lundell T."/>
            <person name="Morin E."/>
            <person name="Murat C."/>
            <person name="Riley R."/>
            <person name="Ohm R."/>
            <person name="Sun H."/>
            <person name="Tunlid A."/>
            <person name="Henrissat B."/>
            <person name="Grigoriev I.V."/>
            <person name="Hibbett D.S."/>
            <person name="Martin F."/>
        </authorList>
    </citation>
    <scope>NUCLEOTIDE SEQUENCE [LARGE SCALE GENOMIC DNA]</scope>
    <source>
        <strain evidence="2">441</strain>
    </source>
</reference>
<protein>
    <recommendedName>
        <fullName evidence="3">DDE Tnp4 domain-containing protein</fullName>
    </recommendedName>
</protein>
<name>A0A0C9ZAZ7_9AGAM</name>
<keyword evidence="2" id="KW-1185">Reference proteome</keyword>
<accession>A0A0C9ZAZ7</accession>
<organism evidence="1 2">
    <name type="scientific">Pisolithus microcarpus 441</name>
    <dbReference type="NCBI Taxonomy" id="765257"/>
    <lineage>
        <taxon>Eukaryota</taxon>
        <taxon>Fungi</taxon>
        <taxon>Dikarya</taxon>
        <taxon>Basidiomycota</taxon>
        <taxon>Agaricomycotina</taxon>
        <taxon>Agaricomycetes</taxon>
        <taxon>Agaricomycetidae</taxon>
        <taxon>Boletales</taxon>
        <taxon>Sclerodermatineae</taxon>
        <taxon>Pisolithaceae</taxon>
        <taxon>Pisolithus</taxon>
    </lineage>
</organism>
<sequence>HAVLRNIIEHIFGIIKHQWRVLNIPLEYSMDIQVRIPVALSALHNFINHFDIEAFDDPDFDWSVLRFDEQQDEVPVGNGDQEEFVQEGNETTWANLWQNAISQAMWVDYTLECGRRGIPLPM</sequence>
<evidence type="ECO:0008006" key="3">
    <source>
        <dbReference type="Google" id="ProtNLM"/>
    </source>
</evidence>
<dbReference type="HOGENOM" id="CLU_040082_4_0_1"/>
<dbReference type="EMBL" id="KN833702">
    <property type="protein sequence ID" value="KIK26421.1"/>
    <property type="molecule type" value="Genomic_DNA"/>
</dbReference>